<keyword evidence="6" id="KW-1185">Reference proteome</keyword>
<evidence type="ECO:0000313" key="6">
    <source>
        <dbReference type="Proteomes" id="UP000677265"/>
    </source>
</evidence>
<gene>
    <name evidence="4" type="ORF">KHB02_01190</name>
    <name evidence="5" type="ORF">KHB02_012490</name>
</gene>
<evidence type="ECO:0000256" key="2">
    <source>
        <dbReference type="ARBA" id="ARBA00022801"/>
    </source>
</evidence>
<dbReference type="Gene3D" id="3.40.50.1820">
    <property type="entry name" value="alpha/beta hydrolase"/>
    <property type="match status" value="1"/>
</dbReference>
<dbReference type="SUPFAM" id="SSF53474">
    <property type="entry name" value="alpha/beta-Hydrolases"/>
    <property type="match status" value="1"/>
</dbReference>
<dbReference type="RefSeq" id="WP_213140026.1">
    <property type="nucleotide sequence ID" value="NZ_JAGYPE020000019.1"/>
</dbReference>
<dbReference type="Pfam" id="PF02230">
    <property type="entry name" value="Abhydrolase_2"/>
    <property type="match status" value="1"/>
</dbReference>
<reference evidence="4" key="1">
    <citation type="submission" date="2021-05" db="EMBL/GenBank/DDBJ databases">
        <title>Novel Bacillus species.</title>
        <authorList>
            <person name="Liu G."/>
        </authorList>
    </citation>
    <scope>NUCLEOTIDE SEQUENCE</scope>
    <source>
        <strain evidence="4 6">FJAT-50051</strain>
    </source>
</reference>
<keyword evidence="2 4" id="KW-0378">Hydrolase</keyword>
<dbReference type="InterPro" id="IPR029058">
    <property type="entry name" value="AB_hydrolase_fold"/>
</dbReference>
<evidence type="ECO:0000259" key="3">
    <source>
        <dbReference type="Pfam" id="PF02230"/>
    </source>
</evidence>
<dbReference type="EMBL" id="JAGYPE020000019">
    <property type="protein sequence ID" value="MCH6266340.1"/>
    <property type="molecule type" value="Genomic_DNA"/>
</dbReference>
<dbReference type="GO" id="GO:0016787">
    <property type="term" value="F:hydrolase activity"/>
    <property type="evidence" value="ECO:0007669"/>
    <property type="project" value="UniProtKB-KW"/>
</dbReference>
<dbReference type="Proteomes" id="UP000677265">
    <property type="component" value="Unassembled WGS sequence"/>
</dbReference>
<dbReference type="AlphaFoldDB" id="A0A942Y6Y3"/>
<evidence type="ECO:0000256" key="1">
    <source>
        <dbReference type="ARBA" id="ARBA00006499"/>
    </source>
</evidence>
<protein>
    <submittedName>
        <fullName evidence="4">Dienelactone hydrolase family protein</fullName>
    </submittedName>
</protein>
<sequence>MALKSSLTYSLLKPEQVDPDKSYPALFLMHGMGSNEQDLLPLVAGLEEKFFIFSIRGPLVQPPGFAFFTIEGFGKPHRHVFDETVGMISNFIDDVLAEYPVDPNQLYLAGFSQGAILSMSLAIKLGNRIKGIAALSGYIPGFVKEEYEKNPVNELSLFISHGEFDQILPYQWGVENDEYFRSLGAKVAFHSYPAGHTVTLKNQQDFTKWLVNQLEK</sequence>
<organism evidence="4">
    <name type="scientific">Neobacillus citreus</name>
    <dbReference type="NCBI Taxonomy" id="2833578"/>
    <lineage>
        <taxon>Bacteria</taxon>
        <taxon>Bacillati</taxon>
        <taxon>Bacillota</taxon>
        <taxon>Bacilli</taxon>
        <taxon>Bacillales</taxon>
        <taxon>Bacillaceae</taxon>
        <taxon>Neobacillus</taxon>
    </lineage>
</organism>
<dbReference type="PANTHER" id="PTHR10655:SF17">
    <property type="entry name" value="LYSOPHOSPHOLIPASE-LIKE PROTEIN 1"/>
    <property type="match status" value="1"/>
</dbReference>
<accession>A0A942Y6Y3</accession>
<comment type="caution">
    <text evidence="4">The sequence shown here is derived from an EMBL/GenBank/DDBJ whole genome shotgun (WGS) entry which is preliminary data.</text>
</comment>
<dbReference type="InterPro" id="IPR003140">
    <property type="entry name" value="PLipase/COase/thioEstase"/>
</dbReference>
<evidence type="ECO:0000313" key="4">
    <source>
        <dbReference type="EMBL" id="MBS4179993.1"/>
    </source>
</evidence>
<dbReference type="PANTHER" id="PTHR10655">
    <property type="entry name" value="LYSOPHOSPHOLIPASE-RELATED"/>
    <property type="match status" value="1"/>
</dbReference>
<dbReference type="InterPro" id="IPR050565">
    <property type="entry name" value="LYPA1-2/EST-like"/>
</dbReference>
<dbReference type="EMBL" id="JAGYPE010000001">
    <property type="protein sequence ID" value="MBS4179993.1"/>
    <property type="molecule type" value="Genomic_DNA"/>
</dbReference>
<comment type="similarity">
    <text evidence="1">Belongs to the AB hydrolase superfamily. AB hydrolase 2 family.</text>
</comment>
<name>A0A942Y6Y3_9BACI</name>
<proteinExistence type="inferred from homology"/>
<evidence type="ECO:0000313" key="5">
    <source>
        <dbReference type="EMBL" id="MCH6266340.1"/>
    </source>
</evidence>
<feature type="domain" description="Phospholipase/carboxylesterase/thioesterase" evidence="3">
    <location>
        <begin position="21"/>
        <end position="209"/>
    </location>
</feature>